<gene>
    <name evidence="1" type="ORF">SNE40_021674</name>
</gene>
<evidence type="ECO:0000313" key="2">
    <source>
        <dbReference type="Proteomes" id="UP001347796"/>
    </source>
</evidence>
<accession>A0AAN8G8G2</accession>
<evidence type="ECO:0008006" key="3">
    <source>
        <dbReference type="Google" id="ProtNLM"/>
    </source>
</evidence>
<dbReference type="Proteomes" id="UP001347796">
    <property type="component" value="Unassembled WGS sequence"/>
</dbReference>
<evidence type="ECO:0000313" key="1">
    <source>
        <dbReference type="EMBL" id="KAK6167710.1"/>
    </source>
</evidence>
<sequence length="380" mass="43274">MEYTLSQISFSIDIQTVFCFINISPSGIINLENNLNEILLRYGCNVQYLVAGDLNARVGEEQDFIQNDDTRFINVEYDTDDFDINRKSKDKVVNSFGRSLLSICKSFDIHMLNGRTSNDKDGNFTFVSHVGKSVNYDDIIGSTSLYNNITGFEIADYDTSDHFPLCCSVKLMAQKDLKSNEAPKPWHRLKWKADQADNFVNNVKKYLNVDLRVSFLECKDSGDTNGMVVLLHEAISNVGKHSAMMICRNPVKLHTTGKQPIWWDNECNLSKNNKYMLLNRCRLSNTDDDLARTNNPEIFKKSVDKSAVFVKEDSSPEVQKIRSKLYPIFVKAIELVGEKENIYLRNDKLIIGSNSYGFDLDEDGIITLGKSLLLDRMSNE</sequence>
<comment type="caution">
    <text evidence="1">The sequence shown here is derived from an EMBL/GenBank/DDBJ whole genome shotgun (WGS) entry which is preliminary data.</text>
</comment>
<keyword evidence="2" id="KW-1185">Reference proteome</keyword>
<organism evidence="1 2">
    <name type="scientific">Patella caerulea</name>
    <name type="common">Rayed Mediterranean limpet</name>
    <dbReference type="NCBI Taxonomy" id="87958"/>
    <lineage>
        <taxon>Eukaryota</taxon>
        <taxon>Metazoa</taxon>
        <taxon>Spiralia</taxon>
        <taxon>Lophotrochozoa</taxon>
        <taxon>Mollusca</taxon>
        <taxon>Gastropoda</taxon>
        <taxon>Patellogastropoda</taxon>
        <taxon>Patelloidea</taxon>
        <taxon>Patellidae</taxon>
        <taxon>Patella</taxon>
    </lineage>
</organism>
<dbReference type="SUPFAM" id="SSF56219">
    <property type="entry name" value="DNase I-like"/>
    <property type="match status" value="1"/>
</dbReference>
<dbReference type="Gene3D" id="3.60.10.10">
    <property type="entry name" value="Endonuclease/exonuclease/phosphatase"/>
    <property type="match status" value="1"/>
</dbReference>
<dbReference type="InterPro" id="IPR036691">
    <property type="entry name" value="Endo/exonu/phosph_ase_sf"/>
</dbReference>
<dbReference type="AlphaFoldDB" id="A0AAN8G8G2"/>
<dbReference type="EMBL" id="JAZGQO010000018">
    <property type="protein sequence ID" value="KAK6167710.1"/>
    <property type="molecule type" value="Genomic_DNA"/>
</dbReference>
<protein>
    <recommendedName>
        <fullName evidence="3">Endonuclease/exonuclease/phosphatase domain-containing protein</fullName>
    </recommendedName>
</protein>
<proteinExistence type="predicted"/>
<reference evidence="1 2" key="1">
    <citation type="submission" date="2024-01" db="EMBL/GenBank/DDBJ databases">
        <title>The genome of the rayed Mediterranean limpet Patella caerulea (Linnaeus, 1758).</title>
        <authorList>
            <person name="Anh-Thu Weber A."/>
            <person name="Halstead-Nussloch G."/>
        </authorList>
    </citation>
    <scope>NUCLEOTIDE SEQUENCE [LARGE SCALE GENOMIC DNA]</scope>
    <source>
        <strain evidence="1">AATW-2023a</strain>
        <tissue evidence="1">Whole specimen</tissue>
    </source>
</reference>
<name>A0AAN8G8G2_PATCE</name>